<evidence type="ECO:0000313" key="3">
    <source>
        <dbReference type="Proteomes" id="UP000051886"/>
    </source>
</evidence>
<keyword evidence="1" id="KW-0812">Transmembrane</keyword>
<name>A0A0R2LBH3_9LACO</name>
<feature type="transmembrane region" description="Helical" evidence="1">
    <location>
        <begin position="95"/>
        <end position="113"/>
    </location>
</feature>
<organism evidence="2 3">
    <name type="scientific">Ligilactobacillus pobuzihii</name>
    <dbReference type="NCBI Taxonomy" id="449659"/>
    <lineage>
        <taxon>Bacteria</taxon>
        <taxon>Bacillati</taxon>
        <taxon>Bacillota</taxon>
        <taxon>Bacilli</taxon>
        <taxon>Lactobacillales</taxon>
        <taxon>Lactobacillaceae</taxon>
        <taxon>Ligilactobacillus</taxon>
    </lineage>
</organism>
<feature type="transmembrane region" description="Helical" evidence="1">
    <location>
        <begin position="6"/>
        <end position="25"/>
    </location>
</feature>
<feature type="transmembrane region" description="Helical" evidence="1">
    <location>
        <begin position="37"/>
        <end position="60"/>
    </location>
</feature>
<keyword evidence="1" id="KW-1133">Transmembrane helix</keyword>
<reference evidence="2 3" key="1">
    <citation type="journal article" date="2015" name="Genome Announc.">
        <title>Expanding the biotechnology potential of lactobacilli through comparative genomics of 213 strains and associated genera.</title>
        <authorList>
            <person name="Sun Z."/>
            <person name="Harris H.M."/>
            <person name="McCann A."/>
            <person name="Guo C."/>
            <person name="Argimon S."/>
            <person name="Zhang W."/>
            <person name="Yang X."/>
            <person name="Jeffery I.B."/>
            <person name="Cooney J.C."/>
            <person name="Kagawa T.F."/>
            <person name="Liu W."/>
            <person name="Song Y."/>
            <person name="Salvetti E."/>
            <person name="Wrobel A."/>
            <person name="Rasinkangas P."/>
            <person name="Parkhill J."/>
            <person name="Rea M.C."/>
            <person name="O'Sullivan O."/>
            <person name="Ritari J."/>
            <person name="Douillard F.P."/>
            <person name="Paul Ross R."/>
            <person name="Yang R."/>
            <person name="Briner A.E."/>
            <person name="Felis G.E."/>
            <person name="de Vos W.M."/>
            <person name="Barrangou R."/>
            <person name="Klaenhammer T.R."/>
            <person name="Caufield P.W."/>
            <person name="Cui Y."/>
            <person name="Zhang H."/>
            <person name="O'Toole P.W."/>
        </authorList>
    </citation>
    <scope>NUCLEOTIDE SEQUENCE [LARGE SCALE GENOMIC DNA]</scope>
    <source>
        <strain evidence="2 3">NBRC 103219</strain>
    </source>
</reference>
<dbReference type="PATRIC" id="fig|449659.4.peg.1681"/>
<evidence type="ECO:0000256" key="1">
    <source>
        <dbReference type="SAM" id="Phobius"/>
    </source>
</evidence>
<proteinExistence type="predicted"/>
<dbReference type="Proteomes" id="UP000051886">
    <property type="component" value="Unassembled WGS sequence"/>
</dbReference>
<protein>
    <submittedName>
        <fullName evidence="2">Uncharacterized protein</fullName>
    </submittedName>
</protein>
<sequence length="395" mass="44027">MLDLLYRVVLLGILAFSLIVSYFVSQTRKKDPNIVNHLIKVLFDTLSIIAGALIACQYLKVNRQQIGIVMILVSIIIYLQIIIEVIAEPIKRNKIFLGLLLIFPLISSVYATGQLQTVVNTQEEKQKKSSTKDYYVQTTENRNLRVRQQSNNQLTLSKDGTNNYNDFVTISGKTTPGVYVYCENPTDESEIFLTKANNLGKFSAIVPQKKLKNSVNFQLYVNGISILNDNTVKKDKNAKATEKLNVNSIPQKKALSDGSYNVDKDIKAGEYFLLSDGTGQINWQNGGQNSKSFDQSLYVKLAQDDSITLLNATLIPVQKDVGFGSSDTDNGMLKVGQDMAAGSYQVKATDDYSIAKVYSKPISSEPEEGTVLDSTSLELKNSQYVYLMNTRLMKE</sequence>
<dbReference type="STRING" id="449659.IV66_GL001648"/>
<evidence type="ECO:0000313" key="2">
    <source>
        <dbReference type="EMBL" id="KRN99160.1"/>
    </source>
</evidence>
<keyword evidence="1" id="KW-0472">Membrane</keyword>
<feature type="transmembrane region" description="Helical" evidence="1">
    <location>
        <begin position="66"/>
        <end position="83"/>
    </location>
</feature>
<dbReference type="EMBL" id="JQCN01000034">
    <property type="protein sequence ID" value="KRN99160.1"/>
    <property type="molecule type" value="Genomic_DNA"/>
</dbReference>
<comment type="caution">
    <text evidence="2">The sequence shown here is derived from an EMBL/GenBank/DDBJ whole genome shotgun (WGS) entry which is preliminary data.</text>
</comment>
<dbReference type="AlphaFoldDB" id="A0A0R2LBH3"/>
<accession>A0A0R2LBH3</accession>
<gene>
    <name evidence="2" type="ORF">IV66_GL001648</name>
</gene>
<keyword evidence="3" id="KW-1185">Reference proteome</keyword>